<protein>
    <submittedName>
        <fullName evidence="1">Uncharacterized protein</fullName>
    </submittedName>
</protein>
<dbReference type="KEGG" id="simp:C6571_09470"/>
<dbReference type="AlphaFoldDB" id="A0A2S0N013"/>
<dbReference type="OrthoDB" id="8778496at2"/>
<accession>A0A2S0N013</accession>
<dbReference type="EMBL" id="CP027669">
    <property type="protein sequence ID" value="AVO41490.1"/>
    <property type="molecule type" value="Genomic_DNA"/>
</dbReference>
<evidence type="ECO:0000313" key="1">
    <source>
        <dbReference type="EMBL" id="AVO41490.1"/>
    </source>
</evidence>
<organism evidence="1 2">
    <name type="scientific">Simplicispira suum</name>
    <dbReference type="NCBI Taxonomy" id="2109915"/>
    <lineage>
        <taxon>Bacteria</taxon>
        <taxon>Pseudomonadati</taxon>
        <taxon>Pseudomonadota</taxon>
        <taxon>Betaproteobacteria</taxon>
        <taxon>Burkholderiales</taxon>
        <taxon>Comamonadaceae</taxon>
        <taxon>Simplicispira</taxon>
    </lineage>
</organism>
<evidence type="ECO:0000313" key="2">
    <source>
        <dbReference type="Proteomes" id="UP000239326"/>
    </source>
</evidence>
<keyword evidence="2" id="KW-1185">Reference proteome</keyword>
<reference evidence="1 2" key="1">
    <citation type="submission" date="2018-03" db="EMBL/GenBank/DDBJ databases">
        <title>Genome sequencing of Simplicispira sp.</title>
        <authorList>
            <person name="Kim S.-J."/>
            <person name="Heo J."/>
            <person name="Kwon S.-W."/>
        </authorList>
    </citation>
    <scope>NUCLEOTIDE SEQUENCE [LARGE SCALE GENOMIC DNA]</scope>
    <source>
        <strain evidence="1 2">SC1-8</strain>
    </source>
</reference>
<name>A0A2S0N013_9BURK</name>
<proteinExistence type="predicted"/>
<sequence>MKDKLRTLFSIRTKRQTPPVGPLPPVGASIMCGNLKMQITQPMPRELWDWMVLSGWRNVPVAKDRRQSVELPERTLKDLIDAAPTERDALHARILRSAKRAS</sequence>
<gene>
    <name evidence="1" type="ORF">C6571_09470</name>
</gene>
<dbReference type="RefSeq" id="WP_106446467.1">
    <property type="nucleotide sequence ID" value="NZ_CP027669.1"/>
</dbReference>
<dbReference type="Proteomes" id="UP000239326">
    <property type="component" value="Chromosome"/>
</dbReference>